<keyword evidence="5" id="KW-1090">Inhibition of host innate immune response by virus</keyword>
<keyword evidence="4" id="KW-0945">Host-virus interaction</keyword>
<keyword evidence="8" id="KW-0862">Zinc</keyword>
<evidence type="ECO:0000256" key="6">
    <source>
        <dbReference type="ARBA" id="ARBA00022723"/>
    </source>
</evidence>
<evidence type="ECO:0000256" key="9">
    <source>
        <dbReference type="ARBA" id="ARBA00023125"/>
    </source>
</evidence>
<dbReference type="GO" id="GO:0006355">
    <property type="term" value="P:regulation of DNA-templated transcription"/>
    <property type="evidence" value="ECO:0007669"/>
    <property type="project" value="InterPro"/>
</dbReference>
<keyword evidence="10" id="KW-0899">Viral immunoevasion</keyword>
<evidence type="ECO:0000256" key="7">
    <source>
        <dbReference type="ARBA" id="ARBA00022771"/>
    </source>
</evidence>
<dbReference type="Proteomes" id="UP000201244">
    <property type="component" value="Segment"/>
</dbReference>
<keyword evidence="9" id="KW-0238">DNA-binding</keyword>
<keyword evidence="11" id="KW-0472">Membrane</keyword>
<evidence type="ECO:0000313" key="12">
    <source>
        <dbReference type="EMBL" id="AEQ35305.1"/>
    </source>
</evidence>
<reference evidence="12 13" key="1">
    <citation type="journal article" date="2011" name="Arch. Virol.">
        <title>Mirabilis jalapa mottle virus: a new carlavirus infecting four o'clocks.</title>
        <authorList>
            <person name="Hatlestad G.J."/>
            <person name="Elam L."/>
            <person name="Gonzalez A."/>
            <person name="Lloyd A.M."/>
        </authorList>
    </citation>
    <scope>NUCLEOTIDE SEQUENCE [LARGE SCALE GENOMIC DNA]</scope>
</reference>
<dbReference type="GO" id="GO:0003677">
    <property type="term" value="F:DNA binding"/>
    <property type="evidence" value="ECO:0007669"/>
    <property type="project" value="UniProtKB-KW"/>
</dbReference>
<name>G5CCX0_9VIRU</name>
<comment type="similarity">
    <text evidence="1">Belongs to the carlaviruses nucleic acid-binding protein family.</text>
</comment>
<evidence type="ECO:0000256" key="8">
    <source>
        <dbReference type="ARBA" id="ARBA00022833"/>
    </source>
</evidence>
<evidence type="ECO:0000256" key="11">
    <source>
        <dbReference type="SAM" id="Phobius"/>
    </source>
</evidence>
<evidence type="ECO:0000256" key="10">
    <source>
        <dbReference type="ARBA" id="ARBA00023280"/>
    </source>
</evidence>
<dbReference type="GeneID" id="11266127"/>
<evidence type="ECO:0000256" key="5">
    <source>
        <dbReference type="ARBA" id="ARBA00022632"/>
    </source>
</evidence>
<organism evidence="12 13">
    <name type="scientific">Mirabilis jalapa mottle virus</name>
    <dbReference type="NCBI Taxonomy" id="1093773"/>
    <lineage>
        <taxon>Viruses</taxon>
        <taxon>Riboviria</taxon>
        <taxon>Orthornavirae</taxon>
        <taxon>Kitrinoviricota</taxon>
        <taxon>Alsuviricetes</taxon>
        <taxon>Tymovirales</taxon>
        <taxon>Betaflexiviridae</taxon>
        <taxon>Quinvirinae</taxon>
        <taxon>Carlavirus</taxon>
        <taxon>Carlavirus mirabilis</taxon>
    </lineage>
</organism>
<keyword evidence="13" id="KW-1185">Reference proteome</keyword>
<feature type="transmembrane region" description="Helical" evidence="11">
    <location>
        <begin position="39"/>
        <end position="59"/>
    </location>
</feature>
<accession>G5CCX0</accession>
<evidence type="ECO:0000313" key="13">
    <source>
        <dbReference type="Proteomes" id="UP000201244"/>
    </source>
</evidence>
<protein>
    <recommendedName>
        <fullName evidence="2">RNA silencing suppressor</fullName>
    </recommendedName>
</protein>
<evidence type="ECO:0000256" key="1">
    <source>
        <dbReference type="ARBA" id="ARBA00006158"/>
    </source>
</evidence>
<dbReference type="InterPro" id="IPR002568">
    <property type="entry name" value="Carla-bd"/>
</dbReference>
<evidence type="ECO:0000256" key="4">
    <source>
        <dbReference type="ARBA" id="ARBA00022581"/>
    </source>
</evidence>
<evidence type="ECO:0000256" key="3">
    <source>
        <dbReference type="ARBA" id="ARBA00022463"/>
    </source>
</evidence>
<dbReference type="RefSeq" id="YP_004901685.1">
    <property type="nucleotide sequence ID" value="NC_016080.1"/>
</dbReference>
<dbReference type="OrthoDB" id="28055at10239"/>
<dbReference type="GO" id="GO:0052170">
    <property type="term" value="P:symbiont-mediated suppression of host innate immune response"/>
    <property type="evidence" value="ECO:0007669"/>
    <property type="project" value="UniProtKB-KW"/>
</dbReference>
<keyword evidence="11" id="KW-1133">Transmembrane helix</keyword>
<keyword evidence="3" id="KW-0941">Suppressor of RNA silencing</keyword>
<evidence type="ECO:0000256" key="2">
    <source>
        <dbReference type="ARBA" id="ARBA00017202"/>
    </source>
</evidence>
<proteinExistence type="inferred from homology"/>
<keyword evidence="6" id="KW-0479">Metal-binding</keyword>
<dbReference type="GO" id="GO:0008270">
    <property type="term" value="F:zinc ion binding"/>
    <property type="evidence" value="ECO:0007669"/>
    <property type="project" value="UniProtKB-KW"/>
</dbReference>
<keyword evidence="11" id="KW-0812">Transmembrane</keyword>
<dbReference type="EMBL" id="JN039374">
    <property type="protein sequence ID" value="AEQ35305.1"/>
    <property type="molecule type" value="Genomic_RNA"/>
</dbReference>
<dbReference type="KEGG" id="vg:11266127"/>
<dbReference type="Pfam" id="PF01623">
    <property type="entry name" value="Carla_C4"/>
    <property type="match status" value="1"/>
</dbReference>
<sequence>MNALGTWRLNSQEAYKVQRSCATIEMQTMVNSKRARRDIIMLLLAVFPIDVCVIIARLATPIEVGRGRSSYARRRRAISIGRCERCFRVYPPVCNSKCDNSTCVPGLSYNERVANFINTE</sequence>
<keyword evidence="7" id="KW-0863">Zinc-finger</keyword>